<keyword evidence="3" id="KW-1185">Reference proteome</keyword>
<dbReference type="SUPFAM" id="SSF81343">
    <property type="entry name" value="Fumarate reductase respiratory complex transmembrane subunits"/>
    <property type="match status" value="1"/>
</dbReference>
<name>A0ABW3GRA6_9FLAO</name>
<protein>
    <submittedName>
        <fullName evidence="2">Succinate dehydrogenase cytochrome b subunit</fullName>
    </submittedName>
</protein>
<keyword evidence="1" id="KW-0472">Membrane</keyword>
<dbReference type="CDD" id="cd03498">
    <property type="entry name" value="SQR_TypeB_2_TM"/>
    <property type="match status" value="1"/>
</dbReference>
<dbReference type="InterPro" id="IPR011138">
    <property type="entry name" value="Cytochrome_b-558"/>
</dbReference>
<gene>
    <name evidence="2" type="ORF">ACFQ0R_11180</name>
</gene>
<dbReference type="EMBL" id="JBHTIV010000013">
    <property type="protein sequence ID" value="MFD0933159.1"/>
    <property type="molecule type" value="Genomic_DNA"/>
</dbReference>
<evidence type="ECO:0000313" key="3">
    <source>
        <dbReference type="Proteomes" id="UP001597049"/>
    </source>
</evidence>
<dbReference type="Proteomes" id="UP001597049">
    <property type="component" value="Unassembled WGS sequence"/>
</dbReference>
<feature type="transmembrane region" description="Helical" evidence="1">
    <location>
        <begin position="60"/>
        <end position="85"/>
    </location>
</feature>
<dbReference type="Gene3D" id="1.20.1300.10">
    <property type="entry name" value="Fumarate reductase/succinate dehydrogenase, transmembrane subunit"/>
    <property type="match status" value="1"/>
</dbReference>
<evidence type="ECO:0000256" key="1">
    <source>
        <dbReference type="SAM" id="Phobius"/>
    </source>
</evidence>
<dbReference type="NCBIfam" id="TIGR02046">
    <property type="entry name" value="sdhC_b558_fam"/>
    <property type="match status" value="1"/>
</dbReference>
<proteinExistence type="predicted"/>
<sequence>MKLVWFIKNSITRKNLMALTGLFLCFFLIIHLLGNFQLLLPKEEAQLQYNLYSDFLSNNILVKVISYLLYASILVHTIDSIYLSIKAKKAKGSSYARDKRNRASKWYSRQMMLLGTIVFAFLVIHFKDFWFPYKFGSINSDANGNRDLYSLVVISFQELWYVILYAVAILALGFHLLHGFFSAFRTIGLYNPRYNRIIKMIGVFFSAAITLGYFVIPFYIYLNA</sequence>
<dbReference type="InterPro" id="IPR034804">
    <property type="entry name" value="SQR/QFR_C/D"/>
</dbReference>
<feature type="transmembrane region" description="Helical" evidence="1">
    <location>
        <begin position="159"/>
        <end position="181"/>
    </location>
</feature>
<feature type="transmembrane region" description="Helical" evidence="1">
    <location>
        <begin position="201"/>
        <end position="222"/>
    </location>
</feature>
<keyword evidence="1" id="KW-0812">Transmembrane</keyword>
<feature type="transmembrane region" description="Helical" evidence="1">
    <location>
        <begin position="16"/>
        <end position="40"/>
    </location>
</feature>
<keyword evidence="1" id="KW-1133">Transmembrane helix</keyword>
<reference evidence="3" key="1">
    <citation type="journal article" date="2019" name="Int. J. Syst. Evol. Microbiol.">
        <title>The Global Catalogue of Microorganisms (GCM) 10K type strain sequencing project: providing services to taxonomists for standard genome sequencing and annotation.</title>
        <authorList>
            <consortium name="The Broad Institute Genomics Platform"/>
            <consortium name="The Broad Institute Genome Sequencing Center for Infectious Disease"/>
            <person name="Wu L."/>
            <person name="Ma J."/>
        </authorList>
    </citation>
    <scope>NUCLEOTIDE SEQUENCE [LARGE SCALE GENOMIC DNA]</scope>
    <source>
        <strain evidence="3">CCUG 56752</strain>
    </source>
</reference>
<dbReference type="RefSeq" id="WP_379658463.1">
    <property type="nucleotide sequence ID" value="NZ_JBHTIV010000013.1"/>
</dbReference>
<accession>A0ABW3GRA6</accession>
<evidence type="ECO:0000313" key="2">
    <source>
        <dbReference type="EMBL" id="MFD0933159.1"/>
    </source>
</evidence>
<feature type="transmembrane region" description="Helical" evidence="1">
    <location>
        <begin position="106"/>
        <end position="126"/>
    </location>
</feature>
<organism evidence="2 3">
    <name type="scientific">Psychroflexus salinarum</name>
    <dbReference type="NCBI Taxonomy" id="546024"/>
    <lineage>
        <taxon>Bacteria</taxon>
        <taxon>Pseudomonadati</taxon>
        <taxon>Bacteroidota</taxon>
        <taxon>Flavobacteriia</taxon>
        <taxon>Flavobacteriales</taxon>
        <taxon>Flavobacteriaceae</taxon>
        <taxon>Psychroflexus</taxon>
    </lineage>
</organism>
<comment type="caution">
    <text evidence="2">The sequence shown here is derived from an EMBL/GenBank/DDBJ whole genome shotgun (WGS) entry which is preliminary data.</text>
</comment>